<comment type="caution">
    <text evidence="2">The sequence shown here is derived from an EMBL/GenBank/DDBJ whole genome shotgun (WGS) entry which is preliminary data.</text>
</comment>
<dbReference type="AlphaFoldDB" id="A0A1Q3CPX5"/>
<proteinExistence type="predicted"/>
<reference evidence="3" key="1">
    <citation type="submission" date="2016-04" db="EMBL/GenBank/DDBJ databases">
        <title>Cephalotus genome sequencing.</title>
        <authorList>
            <person name="Fukushima K."/>
            <person name="Hasebe M."/>
            <person name="Fang X."/>
        </authorList>
    </citation>
    <scope>NUCLEOTIDE SEQUENCE [LARGE SCALE GENOMIC DNA]</scope>
    <source>
        <strain evidence="3">cv. St1</strain>
    </source>
</reference>
<name>A0A1Q3CPX5_CEPFO</name>
<feature type="non-terminal residue" evidence="2">
    <location>
        <position position="1"/>
    </location>
</feature>
<feature type="region of interest" description="Disordered" evidence="1">
    <location>
        <begin position="1"/>
        <end position="23"/>
    </location>
</feature>
<dbReference type="Proteomes" id="UP000187406">
    <property type="component" value="Unassembled WGS sequence"/>
</dbReference>
<keyword evidence="3" id="KW-1185">Reference proteome</keyword>
<accession>A0A1Q3CPX5</accession>
<evidence type="ECO:0000313" key="2">
    <source>
        <dbReference type="EMBL" id="GAV82182.1"/>
    </source>
</evidence>
<gene>
    <name evidence="2" type="ORF">CFOL_v3_25635</name>
</gene>
<protein>
    <submittedName>
        <fullName evidence="2">Uncharacterized protein</fullName>
    </submittedName>
</protein>
<evidence type="ECO:0000313" key="3">
    <source>
        <dbReference type="Proteomes" id="UP000187406"/>
    </source>
</evidence>
<dbReference type="OrthoDB" id="1751727at2759"/>
<dbReference type="EMBL" id="BDDD01002569">
    <property type="protein sequence ID" value="GAV82182.1"/>
    <property type="molecule type" value="Genomic_DNA"/>
</dbReference>
<sequence length="23" mass="2160">SPRTTTSGEVGVVVSPTGAAEAS</sequence>
<evidence type="ECO:0000256" key="1">
    <source>
        <dbReference type="SAM" id="MobiDB-lite"/>
    </source>
</evidence>
<organism evidence="2 3">
    <name type="scientific">Cephalotus follicularis</name>
    <name type="common">Albany pitcher plant</name>
    <dbReference type="NCBI Taxonomy" id="3775"/>
    <lineage>
        <taxon>Eukaryota</taxon>
        <taxon>Viridiplantae</taxon>
        <taxon>Streptophyta</taxon>
        <taxon>Embryophyta</taxon>
        <taxon>Tracheophyta</taxon>
        <taxon>Spermatophyta</taxon>
        <taxon>Magnoliopsida</taxon>
        <taxon>eudicotyledons</taxon>
        <taxon>Gunneridae</taxon>
        <taxon>Pentapetalae</taxon>
        <taxon>rosids</taxon>
        <taxon>fabids</taxon>
        <taxon>Oxalidales</taxon>
        <taxon>Cephalotaceae</taxon>
        <taxon>Cephalotus</taxon>
    </lineage>
</organism>